<gene>
    <name evidence="1" type="ORF">LBBP_01714</name>
</gene>
<sequence>MYSLCWCLILLNEFRKDIWIRRVLANSNKQNHKVEILEKQLGKSIHLFEYIQKKFYTQIEKG</sequence>
<dbReference type="AlphaFoldDB" id="A0A0S2IQR9"/>
<reference evidence="1 2" key="1">
    <citation type="journal article" date="2015" name="PLoS Negl. Trop. Dis.">
        <title>Distribution of Plasmids in Distinct Leptospira Pathogenic Species.</title>
        <authorList>
            <person name="Wang Y."/>
            <person name="Zhuang X."/>
            <person name="Zhong Y."/>
            <person name="Zhang C."/>
            <person name="Zhang Y."/>
            <person name="Zeng L."/>
            <person name="Zhu Y."/>
            <person name="He P."/>
            <person name="Dong K."/>
            <person name="Pal U."/>
            <person name="Guo X."/>
            <person name="Qin J."/>
        </authorList>
    </citation>
    <scope>NUCLEOTIDE SEQUENCE [LARGE SCALE GENOMIC DNA]</scope>
    <source>
        <strain evidence="1 2">56604</strain>
    </source>
</reference>
<evidence type="ECO:0000313" key="1">
    <source>
        <dbReference type="EMBL" id="ALO26001.1"/>
    </source>
</evidence>
<name>A0A0S2IQR9_LEPBO</name>
<organism evidence="1">
    <name type="scientific">Leptospira borgpetersenii serovar Ballum</name>
    <dbReference type="NCBI Taxonomy" id="280505"/>
    <lineage>
        <taxon>Bacteria</taxon>
        <taxon>Pseudomonadati</taxon>
        <taxon>Spirochaetota</taxon>
        <taxon>Spirochaetia</taxon>
        <taxon>Leptospirales</taxon>
        <taxon>Leptospiraceae</taxon>
        <taxon>Leptospira</taxon>
    </lineage>
</organism>
<proteinExistence type="predicted"/>
<evidence type="ECO:0000313" key="2">
    <source>
        <dbReference type="Proteomes" id="UP000058857"/>
    </source>
</evidence>
<protein>
    <submittedName>
        <fullName evidence="1">Phosphotransferase enzyme family protein</fullName>
    </submittedName>
</protein>
<dbReference type="EMBL" id="CP012029">
    <property type="protein sequence ID" value="ALO26001.1"/>
    <property type="molecule type" value="Genomic_DNA"/>
</dbReference>
<keyword evidence="1" id="KW-0808">Transferase</keyword>
<accession>A0A0S2IQR9</accession>
<dbReference type="PATRIC" id="fig|280505.15.peg.1680"/>
<dbReference type="GO" id="GO:0016740">
    <property type="term" value="F:transferase activity"/>
    <property type="evidence" value="ECO:0007669"/>
    <property type="project" value="UniProtKB-KW"/>
</dbReference>
<dbReference type="Proteomes" id="UP000058857">
    <property type="component" value="Chromosome 1"/>
</dbReference>